<gene>
    <name evidence="2" type="ORF">SAMN04489713_12924</name>
</gene>
<dbReference type="EMBL" id="FOVH01000029">
    <property type="protein sequence ID" value="SFQ37866.1"/>
    <property type="molecule type" value="Genomic_DNA"/>
</dbReference>
<accession>A0A1I5Y120</accession>
<dbReference type="InterPro" id="IPR036388">
    <property type="entry name" value="WH-like_DNA-bd_sf"/>
</dbReference>
<dbReference type="RefSeq" id="WP_021596385.1">
    <property type="nucleotide sequence ID" value="NZ_CP083237.1"/>
</dbReference>
<name>A0A1I5Y120_9ACTN</name>
<dbReference type="CDD" id="cd02440">
    <property type="entry name" value="AdoMet_MTases"/>
    <property type="match status" value="1"/>
</dbReference>
<dbReference type="InterPro" id="IPR050723">
    <property type="entry name" value="CFA/CMAS"/>
</dbReference>
<dbReference type="SUPFAM" id="SSF53335">
    <property type="entry name" value="S-adenosyl-L-methionine-dependent methyltransferases"/>
    <property type="match status" value="1"/>
</dbReference>
<dbReference type="GO" id="GO:0032259">
    <property type="term" value="P:methylation"/>
    <property type="evidence" value="ECO:0007669"/>
    <property type="project" value="UniProtKB-KW"/>
</dbReference>
<dbReference type="Pfam" id="PF13649">
    <property type="entry name" value="Methyltransf_25"/>
    <property type="match status" value="1"/>
</dbReference>
<evidence type="ECO:0000313" key="2">
    <source>
        <dbReference type="EMBL" id="SFQ37866.1"/>
    </source>
</evidence>
<feature type="domain" description="Methyltransferase" evidence="1">
    <location>
        <begin position="174"/>
        <end position="270"/>
    </location>
</feature>
<keyword evidence="2" id="KW-0489">Methyltransferase</keyword>
<reference evidence="2 3" key="1">
    <citation type="submission" date="2016-10" db="EMBL/GenBank/DDBJ databases">
        <authorList>
            <person name="de Groot N.N."/>
        </authorList>
    </citation>
    <scope>NUCLEOTIDE SEQUENCE [LARGE SCALE GENOMIC DNA]</scope>
    <source>
        <strain evidence="2 3">DSM 43067</strain>
    </source>
</reference>
<keyword evidence="2" id="KW-0808">Transferase</keyword>
<protein>
    <submittedName>
        <fullName evidence="2">Methyltransferase domain-containing protein</fullName>
    </submittedName>
</protein>
<evidence type="ECO:0000259" key="1">
    <source>
        <dbReference type="Pfam" id="PF13649"/>
    </source>
</evidence>
<dbReference type="GO" id="GO:0008168">
    <property type="term" value="F:methyltransferase activity"/>
    <property type="evidence" value="ECO:0007669"/>
    <property type="project" value="UniProtKB-KW"/>
</dbReference>
<dbReference type="InterPro" id="IPR029063">
    <property type="entry name" value="SAM-dependent_MTases_sf"/>
</dbReference>
<dbReference type="GeneID" id="99650756"/>
<dbReference type="STRING" id="1993.SAMN04489713_12924"/>
<dbReference type="Gene3D" id="1.10.10.10">
    <property type="entry name" value="Winged helix-like DNA-binding domain superfamily/Winged helix DNA-binding domain"/>
    <property type="match status" value="1"/>
</dbReference>
<proteinExistence type="predicted"/>
<dbReference type="eggNOG" id="COG2890">
    <property type="taxonomic scope" value="Bacteria"/>
</dbReference>
<dbReference type="PANTHER" id="PTHR43667">
    <property type="entry name" value="CYCLOPROPANE-FATTY-ACYL-PHOSPHOLIPID SYNTHASE"/>
    <property type="match status" value="1"/>
</dbReference>
<dbReference type="AlphaFoldDB" id="A0A1I5Y120"/>
<dbReference type="OrthoDB" id="4680179at2"/>
<dbReference type="PANTHER" id="PTHR43667:SF2">
    <property type="entry name" value="FATTY ACID C-METHYL TRANSFERASE"/>
    <property type="match status" value="1"/>
</dbReference>
<evidence type="ECO:0000313" key="3">
    <source>
        <dbReference type="Proteomes" id="UP000183413"/>
    </source>
</evidence>
<dbReference type="InterPro" id="IPR041698">
    <property type="entry name" value="Methyltransf_25"/>
</dbReference>
<dbReference type="Proteomes" id="UP000183413">
    <property type="component" value="Unassembled WGS sequence"/>
</dbReference>
<dbReference type="Gene3D" id="3.40.50.150">
    <property type="entry name" value="Vaccinia Virus protein VP39"/>
    <property type="match status" value="1"/>
</dbReference>
<sequence length="351" mass="38241">MKVATLAKVAGGRQVPLLLSLSRRLVTPVYRASFLAAASGNGVLRRLAVRPCDLDTLAAALDVREDRHVLRAWLEIGVRLGELKFDDGCYALRGRAAKALGKARNDSVAAALEEVARFHLPVLLDAPAMARGGRRLTLRDQDGEVIARSTRVVQPFVEEAVGRAVPRTRPCRLLEVGCGSGVHVRHAASLNPRLTALAIDLQDDVAAAATVNMAEWGLADRVDVRRADVRDLDMEPVFDLVTLHNNIYYFPEEERVKVLEKVRSLLAPGGRLLLTTPCRGGGIGMEVLDLWFECADFGGPLPHADGLAAQLESAGFTGVRERRLIPGEQFRAFTGTNRDPDHRTDAEELIA</sequence>
<dbReference type="InParanoid" id="A0A1I5Y120"/>
<organism evidence="2 3">
    <name type="scientific">Actinomadura madurae</name>
    <dbReference type="NCBI Taxonomy" id="1993"/>
    <lineage>
        <taxon>Bacteria</taxon>
        <taxon>Bacillati</taxon>
        <taxon>Actinomycetota</taxon>
        <taxon>Actinomycetes</taxon>
        <taxon>Streptosporangiales</taxon>
        <taxon>Thermomonosporaceae</taxon>
        <taxon>Actinomadura</taxon>
    </lineage>
</organism>
<keyword evidence="3" id="KW-1185">Reference proteome</keyword>